<dbReference type="GO" id="GO:0005737">
    <property type="term" value="C:cytoplasm"/>
    <property type="evidence" value="ECO:0007669"/>
    <property type="project" value="TreeGrafter"/>
</dbReference>
<keyword evidence="3" id="KW-0119">Carbohydrate metabolism</keyword>
<dbReference type="GO" id="GO:0033499">
    <property type="term" value="P:galactose catabolic process via UDP-galactose, Leloir pathway"/>
    <property type="evidence" value="ECO:0007669"/>
    <property type="project" value="TreeGrafter"/>
</dbReference>
<dbReference type="InterPro" id="IPR008183">
    <property type="entry name" value="Aldose_1/G6P_1-epimerase"/>
</dbReference>
<reference evidence="4 5" key="1">
    <citation type="submission" date="2018-08" db="EMBL/GenBank/DDBJ databases">
        <title>A genome reference for cultivated species of the human gut microbiota.</title>
        <authorList>
            <person name="Zou Y."/>
            <person name="Xue W."/>
            <person name="Luo G."/>
        </authorList>
    </citation>
    <scope>NUCLEOTIDE SEQUENCE [LARGE SCALE GENOMIC DNA]</scope>
    <source>
        <strain evidence="4 5">AF37-4</strain>
    </source>
</reference>
<evidence type="ECO:0000256" key="2">
    <source>
        <dbReference type="ARBA" id="ARBA00023235"/>
    </source>
</evidence>
<dbReference type="SUPFAM" id="SSF74650">
    <property type="entry name" value="Galactose mutarotase-like"/>
    <property type="match status" value="1"/>
</dbReference>
<dbReference type="PANTHER" id="PTHR10091">
    <property type="entry name" value="ALDOSE-1-EPIMERASE"/>
    <property type="match status" value="1"/>
</dbReference>
<evidence type="ECO:0000313" key="5">
    <source>
        <dbReference type="Proteomes" id="UP000283314"/>
    </source>
</evidence>
<evidence type="ECO:0000313" key="4">
    <source>
        <dbReference type="EMBL" id="RHL44498.1"/>
    </source>
</evidence>
<dbReference type="CDD" id="cd09019">
    <property type="entry name" value="galactose_mutarotase_like"/>
    <property type="match status" value="1"/>
</dbReference>
<dbReference type="Gene3D" id="2.70.98.10">
    <property type="match status" value="1"/>
</dbReference>
<keyword evidence="2" id="KW-0413">Isomerase</keyword>
<sequence length="349" mass="39276">MSRMVSIENFGMLSNGQQVKKYTIKNKKEEYVELLDFGATIHSINVLDKKGNIGDVVLGINKASDLEKNSFAGITIGRCANRIEYGKCVIDGKEIQLERNLFGKHFLHGASGNYGFRHFEGKINEEENSVSFYLQDEGEGGFNCNVDAEITFKFDNDSNLKISYKMIPYGTTILCPTNHTYFNLNGGDVRKLKLQINSDKIVNRKEEGLVTSGTHSVIGTPADFTKMRTIMEAMDSDDGTYFERTPKRFDEVYVLPKNVNKKVASLYDDITGREIDVYTDAEALIIFNGIAGNDSPQKNNIIYKGYCGFCMETQFVPNAINCKGFSLPVFRKGEQLISETIYSFKVIRD</sequence>
<dbReference type="PANTHER" id="PTHR10091:SF0">
    <property type="entry name" value="GALACTOSE MUTAROTASE"/>
    <property type="match status" value="1"/>
</dbReference>
<evidence type="ECO:0000256" key="1">
    <source>
        <dbReference type="ARBA" id="ARBA00006206"/>
    </source>
</evidence>
<dbReference type="InterPro" id="IPR014718">
    <property type="entry name" value="GH-type_carb-bd"/>
</dbReference>
<comment type="similarity">
    <text evidence="1">Belongs to the aldose epimerase family.</text>
</comment>
<dbReference type="Proteomes" id="UP000283314">
    <property type="component" value="Unassembled WGS sequence"/>
</dbReference>
<comment type="caution">
    <text evidence="4">The sequence shown here is derived from an EMBL/GenBank/DDBJ whole genome shotgun (WGS) entry which is preliminary data.</text>
</comment>
<name>A0A415L7N0_9FIRM</name>
<dbReference type="Pfam" id="PF01263">
    <property type="entry name" value="Aldose_epim"/>
    <property type="match status" value="1"/>
</dbReference>
<evidence type="ECO:0000256" key="3">
    <source>
        <dbReference type="ARBA" id="ARBA00023277"/>
    </source>
</evidence>
<dbReference type="AlphaFoldDB" id="A0A415L7N0"/>
<proteinExistence type="inferred from homology"/>
<protein>
    <submittedName>
        <fullName evidence="4">Galactose mutarotase</fullName>
    </submittedName>
</protein>
<dbReference type="EMBL" id="QROT01000006">
    <property type="protein sequence ID" value="RHL44498.1"/>
    <property type="molecule type" value="Genomic_DNA"/>
</dbReference>
<organism evidence="4 5">
    <name type="scientific">Eubacterium ventriosum</name>
    <dbReference type="NCBI Taxonomy" id="39496"/>
    <lineage>
        <taxon>Bacteria</taxon>
        <taxon>Bacillati</taxon>
        <taxon>Bacillota</taxon>
        <taxon>Clostridia</taxon>
        <taxon>Eubacteriales</taxon>
        <taxon>Eubacteriaceae</taxon>
        <taxon>Eubacterium</taxon>
    </lineage>
</organism>
<dbReference type="InterPro" id="IPR047215">
    <property type="entry name" value="Galactose_mutarotase-like"/>
</dbReference>
<dbReference type="GO" id="GO:0006006">
    <property type="term" value="P:glucose metabolic process"/>
    <property type="evidence" value="ECO:0007669"/>
    <property type="project" value="TreeGrafter"/>
</dbReference>
<dbReference type="InterPro" id="IPR011013">
    <property type="entry name" value="Gal_mutarotase_sf_dom"/>
</dbReference>
<dbReference type="GO" id="GO:0030246">
    <property type="term" value="F:carbohydrate binding"/>
    <property type="evidence" value="ECO:0007669"/>
    <property type="project" value="InterPro"/>
</dbReference>
<accession>A0A415L7N0</accession>
<dbReference type="GO" id="GO:0004034">
    <property type="term" value="F:aldose 1-epimerase activity"/>
    <property type="evidence" value="ECO:0007669"/>
    <property type="project" value="TreeGrafter"/>
</dbReference>
<gene>
    <name evidence="4" type="ORF">DW018_08185</name>
</gene>